<dbReference type="WBParaSite" id="GPUH_0002145601-mRNA-1">
    <property type="protein sequence ID" value="GPUH_0002145601-mRNA-1"/>
    <property type="gene ID" value="GPUH_0002145601"/>
</dbReference>
<dbReference type="Proteomes" id="UP000271098">
    <property type="component" value="Unassembled WGS sequence"/>
</dbReference>
<dbReference type="OrthoDB" id="1926212at2759"/>
<dbReference type="InterPro" id="IPR011990">
    <property type="entry name" value="TPR-like_helical_dom_sf"/>
</dbReference>
<reference evidence="4" key="1">
    <citation type="submission" date="2016-06" db="UniProtKB">
        <authorList>
            <consortium name="WormBaseParasite"/>
        </authorList>
    </citation>
    <scope>IDENTIFICATION</scope>
</reference>
<dbReference type="EMBL" id="UYRT01092571">
    <property type="protein sequence ID" value="VDN38210.1"/>
    <property type="molecule type" value="Genomic_DNA"/>
</dbReference>
<dbReference type="InterPro" id="IPR019734">
    <property type="entry name" value="TPR_rpt"/>
</dbReference>
<name>A0A183EKD8_9BILA</name>
<evidence type="ECO:0000256" key="1">
    <source>
        <dbReference type="PROSITE-ProRule" id="PRU00339"/>
    </source>
</evidence>
<dbReference type="SUPFAM" id="SSF48452">
    <property type="entry name" value="TPR-like"/>
    <property type="match status" value="1"/>
</dbReference>
<dbReference type="GO" id="GO:0097546">
    <property type="term" value="C:ciliary base"/>
    <property type="evidence" value="ECO:0007669"/>
    <property type="project" value="TreeGrafter"/>
</dbReference>
<dbReference type="GO" id="GO:0042073">
    <property type="term" value="P:intraciliary transport"/>
    <property type="evidence" value="ECO:0007669"/>
    <property type="project" value="TreeGrafter"/>
</dbReference>
<protein>
    <submittedName>
        <fullName evidence="4">TPR_REGION domain-containing protein</fullName>
    </submittedName>
</protein>
<proteinExistence type="predicted"/>
<keyword evidence="3" id="KW-1185">Reference proteome</keyword>
<keyword evidence="1" id="KW-0802">TPR repeat</keyword>
<organism evidence="4">
    <name type="scientific">Gongylonema pulchrum</name>
    <dbReference type="NCBI Taxonomy" id="637853"/>
    <lineage>
        <taxon>Eukaryota</taxon>
        <taxon>Metazoa</taxon>
        <taxon>Ecdysozoa</taxon>
        <taxon>Nematoda</taxon>
        <taxon>Chromadorea</taxon>
        <taxon>Rhabditida</taxon>
        <taxon>Spirurina</taxon>
        <taxon>Spiruromorpha</taxon>
        <taxon>Spiruroidea</taxon>
        <taxon>Gongylonematidae</taxon>
        <taxon>Gongylonema</taxon>
    </lineage>
</organism>
<dbReference type="GO" id="GO:0019894">
    <property type="term" value="F:kinesin binding"/>
    <property type="evidence" value="ECO:0007669"/>
    <property type="project" value="TreeGrafter"/>
</dbReference>
<dbReference type="GO" id="GO:0005814">
    <property type="term" value="C:centriole"/>
    <property type="evidence" value="ECO:0007669"/>
    <property type="project" value="TreeGrafter"/>
</dbReference>
<dbReference type="PANTHER" id="PTHR44117:SF1">
    <property type="entry name" value="INTRAFLAGELLAR TRANSPORT PROTEIN 88 HOMOLOG"/>
    <property type="match status" value="1"/>
</dbReference>
<dbReference type="Gene3D" id="1.25.40.10">
    <property type="entry name" value="Tetratricopeptide repeat domain"/>
    <property type="match status" value="2"/>
</dbReference>
<dbReference type="GO" id="GO:1905515">
    <property type="term" value="P:non-motile cilium assembly"/>
    <property type="evidence" value="ECO:0007669"/>
    <property type="project" value="TreeGrafter"/>
</dbReference>
<dbReference type="PROSITE" id="PS50005">
    <property type="entry name" value="TPR"/>
    <property type="match status" value="2"/>
</dbReference>
<dbReference type="AlphaFoldDB" id="A0A183EKD8"/>
<reference evidence="2 3" key="2">
    <citation type="submission" date="2018-11" db="EMBL/GenBank/DDBJ databases">
        <authorList>
            <consortium name="Pathogen Informatics"/>
        </authorList>
    </citation>
    <scope>NUCLEOTIDE SEQUENCE [LARGE SCALE GENOMIC DNA]</scope>
</reference>
<dbReference type="GO" id="GO:0097730">
    <property type="term" value="C:non-motile cilium"/>
    <property type="evidence" value="ECO:0007669"/>
    <property type="project" value="TreeGrafter"/>
</dbReference>
<gene>
    <name evidence="2" type="ORF">GPUH_LOCUS21428</name>
</gene>
<sequence length="127" mass="14284">MDGCARQGPSKLEDAVQYCEQALSLDRYNASALVNRGNIFFVLGDIEKAAQYYKEALSNEVSAFHTEKLGFTWHTIFTLIASCVQALYNLGYVYRLQGKLEAALECFYKLQNILLNNVEVLCQLAAM</sequence>
<dbReference type="PANTHER" id="PTHR44117">
    <property type="entry name" value="INTRAFLAGELLAR TRANSPORT PROTEIN 88 HOMOLOG"/>
    <property type="match status" value="1"/>
</dbReference>
<evidence type="ECO:0000313" key="3">
    <source>
        <dbReference type="Proteomes" id="UP000271098"/>
    </source>
</evidence>
<dbReference type="GO" id="GO:0036064">
    <property type="term" value="C:ciliary basal body"/>
    <property type="evidence" value="ECO:0007669"/>
    <property type="project" value="TreeGrafter"/>
</dbReference>
<accession>A0A183EKD8</accession>
<evidence type="ECO:0000313" key="2">
    <source>
        <dbReference type="EMBL" id="VDN38210.1"/>
    </source>
</evidence>
<dbReference type="SMART" id="SM00028">
    <property type="entry name" value="TPR"/>
    <property type="match status" value="2"/>
</dbReference>
<feature type="repeat" description="TPR" evidence="1">
    <location>
        <begin position="30"/>
        <end position="63"/>
    </location>
</feature>
<feature type="repeat" description="TPR" evidence="1">
    <location>
        <begin position="84"/>
        <end position="117"/>
    </location>
</feature>
<dbReference type="Pfam" id="PF00515">
    <property type="entry name" value="TPR_1"/>
    <property type="match status" value="2"/>
</dbReference>
<evidence type="ECO:0000313" key="4">
    <source>
        <dbReference type="WBParaSite" id="GPUH_0002145601-mRNA-1"/>
    </source>
</evidence>